<dbReference type="STRING" id="709032.Sulku_1193"/>
<dbReference type="InterPro" id="IPR015943">
    <property type="entry name" value="WD40/YVTN_repeat-like_dom_sf"/>
</dbReference>
<dbReference type="InterPro" id="IPR051179">
    <property type="entry name" value="WD_repeat_multifunction"/>
</dbReference>
<keyword evidence="2" id="KW-0677">Repeat</keyword>
<dbReference type="RefSeq" id="WP_013460053.1">
    <property type="nucleotide sequence ID" value="NC_014762.1"/>
</dbReference>
<accession>E4TX15</accession>
<reference evidence="3 4" key="1">
    <citation type="journal article" date="2012" name="Stand. Genomic Sci.">
        <title>Complete genome sequence of the sulfur compounds oxidizing chemolithoautotroph Sulfuricurvum kujiense type strain (YK-1(T)).</title>
        <authorList>
            <person name="Han C."/>
            <person name="Kotsyurbenko O."/>
            <person name="Chertkov O."/>
            <person name="Held B."/>
            <person name="Lapidus A."/>
            <person name="Nolan M."/>
            <person name="Lucas S."/>
            <person name="Hammon N."/>
            <person name="Deshpande S."/>
            <person name="Cheng J.F."/>
            <person name="Tapia R."/>
            <person name="Goodwin L.A."/>
            <person name="Pitluck S."/>
            <person name="Liolios K."/>
            <person name="Pagani I."/>
            <person name="Ivanova N."/>
            <person name="Mavromatis K."/>
            <person name="Mikhailova N."/>
            <person name="Pati A."/>
            <person name="Chen A."/>
            <person name="Palaniappan K."/>
            <person name="Land M."/>
            <person name="Hauser L."/>
            <person name="Chang Y.J."/>
            <person name="Jeffries C.D."/>
            <person name="Brambilla E.M."/>
            <person name="Rohde M."/>
            <person name="Spring S."/>
            <person name="Sikorski J."/>
            <person name="Goker M."/>
            <person name="Woyke T."/>
            <person name="Bristow J."/>
            <person name="Eisen J.A."/>
            <person name="Markowitz V."/>
            <person name="Hugenholtz P."/>
            <person name="Kyrpides N.C."/>
            <person name="Klenk H.P."/>
            <person name="Detter J.C."/>
        </authorList>
    </citation>
    <scope>NUCLEOTIDE SEQUENCE [LARGE SCALE GENOMIC DNA]</scope>
    <source>
        <strain evidence="4">ATCC BAA-921 / DSM 16994 / JCM 11577 / YK-1</strain>
    </source>
</reference>
<evidence type="ECO:0000313" key="4">
    <source>
        <dbReference type="Proteomes" id="UP000008721"/>
    </source>
</evidence>
<dbReference type="InterPro" id="IPR036322">
    <property type="entry name" value="WD40_repeat_dom_sf"/>
</dbReference>
<dbReference type="Proteomes" id="UP000008721">
    <property type="component" value="Chromosome"/>
</dbReference>
<dbReference type="KEGG" id="sku:Sulku_1193"/>
<sequence length="704" mass="79222">MSLVSSSLHTLRSILASSINEEGITLIDSTPTIYGYSAEGEYVKHANLKGVESFINRYGKSVAMSSNGKFALVSDQTNNRALFLSLEPIKMLSIISMPKPDVVLFNEDSTLLIIGSESGRLDIYKTDDCSRILELHFSDSIVCAAFSKNGTSVAIATMDKKIHLYRLDAGKIIHAFRVDGIVESLTFSADHNKIIGFTRFGATYVLNILLKQQFIGDPTFEWPTRVASGFNDNIVLLGTRSNQLLIYNNSDGIKLGCFNFNFWGITSLSVSAEKVLVGFSDGNGVVIDMNETLKEASSALEGGNIAKLSRLVAEQPLIFINQDLCTKMERHYEAIFRFKPSGVNERKGHEAIVSLIIADSTLRRELMQSLYSSEEIVPFMEKISLGNAQGACTSVYKSPHLRQLREFHEVRSSCLKELMHEIKLLEIDPEKFNEYISSVEGGCNKCVHNLIPRPEELEENYKKLLSSASSGNFSALAEIGEQHEILRQTKVYRRFMNYGEALIDKILARMAAGKMDQAEEYAVKLIKIKPFFHTGNYFKNQIKAFDAFVSYAAGNNLAKLFLLSTEYPALRTTQIFKDQIDTYKRNIVTPANNLAKNGEVTKVMKLLAPYLTIEYFEEKNLLLFKKALVHEIELYAPIGEEQLLLERYHGYFGWDNEYAQVCLTLKVEPNLTRKPDIRISEYKTVTTLLQGSRVLRTLQNQETA</sequence>
<dbReference type="OrthoDB" id="414840at2"/>
<name>E4TX15_SULKY</name>
<evidence type="ECO:0000256" key="1">
    <source>
        <dbReference type="ARBA" id="ARBA00022574"/>
    </source>
</evidence>
<dbReference type="PANTHER" id="PTHR19857">
    <property type="entry name" value="MITOCHONDRIAL DIVISION PROTEIN 1-RELATED"/>
    <property type="match status" value="1"/>
</dbReference>
<evidence type="ECO:0000313" key="3">
    <source>
        <dbReference type="EMBL" id="ADR33856.1"/>
    </source>
</evidence>
<organism evidence="3 4">
    <name type="scientific">Sulfuricurvum kujiense (strain ATCC BAA-921 / DSM 16994 / JCM 11577 / YK-1)</name>
    <dbReference type="NCBI Taxonomy" id="709032"/>
    <lineage>
        <taxon>Bacteria</taxon>
        <taxon>Pseudomonadati</taxon>
        <taxon>Campylobacterota</taxon>
        <taxon>Epsilonproteobacteria</taxon>
        <taxon>Campylobacterales</taxon>
        <taxon>Sulfurimonadaceae</taxon>
        <taxon>Sulfuricurvum</taxon>
    </lineage>
</organism>
<keyword evidence="1" id="KW-0853">WD repeat</keyword>
<dbReference type="Gene3D" id="2.130.10.10">
    <property type="entry name" value="YVTN repeat-like/Quinoprotein amine dehydrogenase"/>
    <property type="match status" value="1"/>
</dbReference>
<protein>
    <recommendedName>
        <fullName evidence="5">WD40 repeat, subgroup</fullName>
    </recommendedName>
</protein>
<dbReference type="SUPFAM" id="SSF50978">
    <property type="entry name" value="WD40 repeat-like"/>
    <property type="match status" value="1"/>
</dbReference>
<proteinExistence type="predicted"/>
<evidence type="ECO:0008006" key="5">
    <source>
        <dbReference type="Google" id="ProtNLM"/>
    </source>
</evidence>
<dbReference type="HOGENOM" id="CLU_391768_0_0_7"/>
<keyword evidence="4" id="KW-1185">Reference proteome</keyword>
<dbReference type="AlphaFoldDB" id="E4TX15"/>
<gene>
    <name evidence="3" type="ordered locus">Sulku_1193</name>
</gene>
<dbReference type="EMBL" id="CP002355">
    <property type="protein sequence ID" value="ADR33856.1"/>
    <property type="molecule type" value="Genomic_DNA"/>
</dbReference>
<evidence type="ECO:0000256" key="2">
    <source>
        <dbReference type="ARBA" id="ARBA00022737"/>
    </source>
</evidence>
<dbReference type="eggNOG" id="COG2319">
    <property type="taxonomic scope" value="Bacteria"/>
</dbReference>